<evidence type="ECO:0000259" key="11">
    <source>
        <dbReference type="SMART" id="SM01269"/>
    </source>
</evidence>
<dbReference type="InterPro" id="IPR011388">
    <property type="entry name" value="DES1/DES2"/>
</dbReference>
<feature type="transmembrane region" description="Helical" evidence="10">
    <location>
        <begin position="107"/>
        <end position="127"/>
    </location>
</feature>
<dbReference type="Proteomes" id="UP001372834">
    <property type="component" value="Unassembled WGS sequence"/>
</dbReference>
<organism evidence="12 13">
    <name type="scientific">Polyplax serrata</name>
    <name type="common">Common mouse louse</name>
    <dbReference type="NCBI Taxonomy" id="468196"/>
    <lineage>
        <taxon>Eukaryota</taxon>
        <taxon>Metazoa</taxon>
        <taxon>Ecdysozoa</taxon>
        <taxon>Arthropoda</taxon>
        <taxon>Hexapoda</taxon>
        <taxon>Insecta</taxon>
        <taxon>Pterygota</taxon>
        <taxon>Neoptera</taxon>
        <taxon>Paraneoptera</taxon>
        <taxon>Psocodea</taxon>
        <taxon>Troctomorpha</taxon>
        <taxon>Phthiraptera</taxon>
        <taxon>Anoplura</taxon>
        <taxon>Polyplacidae</taxon>
        <taxon>Polyplax</taxon>
    </lineage>
</organism>
<dbReference type="PANTHER" id="PTHR12879">
    <property type="entry name" value="SPHINGOLIPID DELTA 4 DESATURASE/C-4 HYDROXYLASE PROTEIN DES2"/>
    <property type="match status" value="1"/>
</dbReference>
<feature type="transmembrane region" description="Helical" evidence="10">
    <location>
        <begin position="147"/>
        <end position="172"/>
    </location>
</feature>
<dbReference type="EC" id="1.14.19.17" evidence="3"/>
<evidence type="ECO:0000256" key="8">
    <source>
        <dbReference type="ARBA" id="ARBA00023136"/>
    </source>
</evidence>
<keyword evidence="4 10" id="KW-0812">Transmembrane</keyword>
<dbReference type="SMART" id="SM01269">
    <property type="entry name" value="Lipid_DES"/>
    <property type="match status" value="1"/>
</dbReference>
<gene>
    <name evidence="12" type="ORF">RUM43_001287</name>
</gene>
<keyword evidence="8 9" id="KW-0472">Membrane</keyword>
<dbReference type="InterPro" id="IPR013866">
    <property type="entry name" value="Sphingolipid_d4-desaturase_N"/>
</dbReference>
<dbReference type="AlphaFoldDB" id="A0AAN8XRU8"/>
<evidence type="ECO:0000256" key="3">
    <source>
        <dbReference type="ARBA" id="ARBA00012021"/>
    </source>
</evidence>
<dbReference type="Pfam" id="PF08557">
    <property type="entry name" value="Lipid_DES"/>
    <property type="match status" value="1"/>
</dbReference>
<evidence type="ECO:0000256" key="5">
    <source>
        <dbReference type="ARBA" id="ARBA00022989"/>
    </source>
</evidence>
<dbReference type="GO" id="GO:0016020">
    <property type="term" value="C:membrane"/>
    <property type="evidence" value="ECO:0007669"/>
    <property type="project" value="UniProtKB-SubCell"/>
</dbReference>
<dbReference type="InterPro" id="IPR005804">
    <property type="entry name" value="FA_desaturase_dom"/>
</dbReference>
<evidence type="ECO:0000256" key="10">
    <source>
        <dbReference type="SAM" id="Phobius"/>
    </source>
</evidence>
<feature type="domain" description="Sphingolipid delta4-desaturase N-terminal" evidence="11">
    <location>
        <begin position="5"/>
        <end position="43"/>
    </location>
</feature>
<evidence type="ECO:0000256" key="9">
    <source>
        <dbReference type="PIRNR" id="PIRNR017228"/>
    </source>
</evidence>
<feature type="transmembrane region" description="Helical" evidence="10">
    <location>
        <begin position="210"/>
        <end position="230"/>
    </location>
</feature>
<sequence length="321" mass="37217">MGAAVTRTDFEWVYTEEPHASRRKEILAKYPQIKKLFGYDPKFKWVVLTMISIQVVLMHLMRDQSWPIILLTAYCLGGVINHSLMLAIHEISHNLAFGHARPMANRIFGMFTNLVIGIPISVTFKIYHLEHHRYQGDEKLDTDIPTYLEAKLFCTTFGKFVWLFLQPLFYALRPVFIYPKSPTNLELINVAIQVVFDAFVYFYFGGRVLAYLIVGSLLAMGLHPVAGHFISEHYMFKKGYETYSYYGPLNWITFNVGYHNEHHDFPAVPGSRLPQVKKIAAEYYDNLPQHNSWTGVLYDFVMDPDIGPYARMKRKHKGFTS</sequence>
<evidence type="ECO:0000256" key="2">
    <source>
        <dbReference type="ARBA" id="ARBA00006146"/>
    </source>
</evidence>
<dbReference type="PIRSF" id="PIRSF017228">
    <property type="entry name" value="Sphnglp_dlt4_des"/>
    <property type="match status" value="1"/>
</dbReference>
<evidence type="ECO:0000256" key="4">
    <source>
        <dbReference type="ARBA" id="ARBA00022692"/>
    </source>
</evidence>
<evidence type="ECO:0000313" key="13">
    <source>
        <dbReference type="Proteomes" id="UP001372834"/>
    </source>
</evidence>
<reference evidence="12 13" key="1">
    <citation type="submission" date="2023-10" db="EMBL/GenBank/DDBJ databases">
        <title>Genomes of two closely related lineages of the louse Polyplax serrata with different host specificities.</title>
        <authorList>
            <person name="Martinu J."/>
            <person name="Tarabai H."/>
            <person name="Stefka J."/>
            <person name="Hypsa V."/>
        </authorList>
    </citation>
    <scope>NUCLEOTIDE SEQUENCE [LARGE SCALE GENOMIC DNA]</scope>
    <source>
        <strain evidence="12">HR10_N</strain>
    </source>
</reference>
<evidence type="ECO:0000256" key="7">
    <source>
        <dbReference type="ARBA" id="ARBA00023098"/>
    </source>
</evidence>
<proteinExistence type="inferred from homology"/>
<evidence type="ECO:0000256" key="6">
    <source>
        <dbReference type="ARBA" id="ARBA00023002"/>
    </source>
</evidence>
<dbReference type="CDD" id="cd03508">
    <property type="entry name" value="Delta4-sphingolipid-FADS-like"/>
    <property type="match status" value="1"/>
</dbReference>
<name>A0AAN8XRU8_POLSC</name>
<comment type="subcellular location">
    <subcellularLocation>
        <location evidence="1">Membrane</location>
        <topology evidence="1">Multi-pass membrane protein</topology>
    </subcellularLocation>
</comment>
<evidence type="ECO:0000256" key="1">
    <source>
        <dbReference type="ARBA" id="ARBA00004141"/>
    </source>
</evidence>
<accession>A0AAN8XRU8</accession>
<dbReference type="GO" id="GO:0046513">
    <property type="term" value="P:ceramide biosynthetic process"/>
    <property type="evidence" value="ECO:0007669"/>
    <property type="project" value="TreeGrafter"/>
</dbReference>
<keyword evidence="5 10" id="KW-1133">Transmembrane helix</keyword>
<keyword evidence="7 9" id="KW-0443">Lipid metabolism</keyword>
<dbReference type="GO" id="GO:0042284">
    <property type="term" value="F:sphingolipid delta-4 desaturase activity"/>
    <property type="evidence" value="ECO:0007669"/>
    <property type="project" value="UniProtKB-UniRule"/>
</dbReference>
<dbReference type="PANTHER" id="PTHR12879:SF8">
    <property type="entry name" value="SPHINGOLIPID DELTA(4)-DESATURASE DES1"/>
    <property type="match status" value="1"/>
</dbReference>
<evidence type="ECO:0000313" key="12">
    <source>
        <dbReference type="EMBL" id="KAK6645011.1"/>
    </source>
</evidence>
<feature type="transmembrane region" description="Helical" evidence="10">
    <location>
        <begin position="66"/>
        <end position="87"/>
    </location>
</feature>
<dbReference type="EMBL" id="JAWJWE010000001">
    <property type="protein sequence ID" value="KAK6645011.1"/>
    <property type="molecule type" value="Genomic_DNA"/>
</dbReference>
<protein>
    <recommendedName>
        <fullName evidence="3">sphingolipid 4-desaturase</fullName>
        <ecNumber evidence="3">1.14.19.17</ecNumber>
    </recommendedName>
</protein>
<dbReference type="Pfam" id="PF00487">
    <property type="entry name" value="FA_desaturase"/>
    <property type="match status" value="1"/>
</dbReference>
<keyword evidence="6 9" id="KW-0560">Oxidoreductase</keyword>
<comment type="caution">
    <text evidence="12">The sequence shown here is derived from an EMBL/GenBank/DDBJ whole genome shotgun (WGS) entry which is preliminary data.</text>
</comment>
<comment type="similarity">
    <text evidence="2 9">Belongs to the fatty acid desaturase type 1 family. DEGS subfamily.</text>
</comment>